<name>A0A0A8Z3K1_ARUDO</name>
<evidence type="ECO:0000313" key="1">
    <source>
        <dbReference type="EMBL" id="JAD31330.1"/>
    </source>
</evidence>
<reference evidence="1" key="2">
    <citation type="journal article" date="2015" name="Data Brief">
        <title>Shoot transcriptome of the giant reed, Arundo donax.</title>
        <authorList>
            <person name="Barrero R.A."/>
            <person name="Guerrero F.D."/>
            <person name="Moolhuijzen P."/>
            <person name="Goolsby J.A."/>
            <person name="Tidwell J."/>
            <person name="Bellgard S.E."/>
            <person name="Bellgard M.I."/>
        </authorList>
    </citation>
    <scope>NUCLEOTIDE SEQUENCE</scope>
    <source>
        <tissue evidence="1">Shoot tissue taken approximately 20 cm above the soil surface</tissue>
    </source>
</reference>
<sequence>MCAVKSLIITVHEIIYVYHMKMILIELSSE</sequence>
<dbReference type="AlphaFoldDB" id="A0A0A8Z3K1"/>
<organism evidence="1">
    <name type="scientific">Arundo donax</name>
    <name type="common">Giant reed</name>
    <name type="synonym">Donax arundinaceus</name>
    <dbReference type="NCBI Taxonomy" id="35708"/>
    <lineage>
        <taxon>Eukaryota</taxon>
        <taxon>Viridiplantae</taxon>
        <taxon>Streptophyta</taxon>
        <taxon>Embryophyta</taxon>
        <taxon>Tracheophyta</taxon>
        <taxon>Spermatophyta</taxon>
        <taxon>Magnoliopsida</taxon>
        <taxon>Liliopsida</taxon>
        <taxon>Poales</taxon>
        <taxon>Poaceae</taxon>
        <taxon>PACMAD clade</taxon>
        <taxon>Arundinoideae</taxon>
        <taxon>Arundineae</taxon>
        <taxon>Arundo</taxon>
    </lineage>
</organism>
<protein>
    <submittedName>
        <fullName evidence="1">Uncharacterized protein</fullName>
    </submittedName>
</protein>
<proteinExistence type="predicted"/>
<reference evidence="1" key="1">
    <citation type="submission" date="2014-09" db="EMBL/GenBank/DDBJ databases">
        <authorList>
            <person name="Magalhaes I.L.F."/>
            <person name="Oliveira U."/>
            <person name="Santos F.R."/>
            <person name="Vidigal T.H.D.A."/>
            <person name="Brescovit A.D."/>
            <person name="Santos A.J."/>
        </authorList>
    </citation>
    <scope>NUCLEOTIDE SEQUENCE</scope>
    <source>
        <tissue evidence="1">Shoot tissue taken approximately 20 cm above the soil surface</tissue>
    </source>
</reference>
<dbReference type="EMBL" id="GBRH01266565">
    <property type="protein sequence ID" value="JAD31330.1"/>
    <property type="molecule type" value="Transcribed_RNA"/>
</dbReference>
<accession>A0A0A8Z3K1</accession>